<evidence type="ECO:0000256" key="4">
    <source>
        <dbReference type="ARBA" id="ARBA00022475"/>
    </source>
</evidence>
<evidence type="ECO:0000259" key="15">
    <source>
        <dbReference type="PROSITE" id="PS50109"/>
    </source>
</evidence>
<dbReference type="SMART" id="SM00387">
    <property type="entry name" value="HATPase_c"/>
    <property type="match status" value="1"/>
</dbReference>
<evidence type="ECO:0000256" key="1">
    <source>
        <dbReference type="ARBA" id="ARBA00000085"/>
    </source>
</evidence>
<dbReference type="Proteomes" id="UP001237592">
    <property type="component" value="Unassembled WGS sequence"/>
</dbReference>
<dbReference type="InterPro" id="IPR036097">
    <property type="entry name" value="HisK_dim/P_sf"/>
</dbReference>
<feature type="transmembrane region" description="Helical" evidence="14">
    <location>
        <begin position="236"/>
        <end position="260"/>
    </location>
</feature>
<dbReference type="CDD" id="cd17546">
    <property type="entry name" value="REC_hyHK_CKI1_RcsC-like"/>
    <property type="match status" value="1"/>
</dbReference>
<evidence type="ECO:0000256" key="13">
    <source>
        <dbReference type="PROSITE-ProRule" id="PRU00169"/>
    </source>
</evidence>
<feature type="domain" description="Histidine kinase" evidence="15">
    <location>
        <begin position="548"/>
        <end position="764"/>
    </location>
</feature>
<keyword evidence="4" id="KW-1003">Cell membrane</keyword>
<dbReference type="PROSITE" id="PS50112">
    <property type="entry name" value="PAS"/>
    <property type="match status" value="2"/>
</dbReference>
<dbReference type="InterPro" id="IPR036641">
    <property type="entry name" value="HPT_dom_sf"/>
</dbReference>
<feature type="domain" description="PAS" evidence="17">
    <location>
        <begin position="272"/>
        <end position="330"/>
    </location>
</feature>
<evidence type="ECO:0000313" key="22">
    <source>
        <dbReference type="Proteomes" id="UP001237592"/>
    </source>
</evidence>
<feature type="transmembrane region" description="Helical" evidence="14">
    <location>
        <begin position="127"/>
        <end position="146"/>
    </location>
</feature>
<dbReference type="Gene3D" id="1.20.120.160">
    <property type="entry name" value="HPT domain"/>
    <property type="match status" value="1"/>
</dbReference>
<reference evidence="21 22" key="1">
    <citation type="submission" date="2023-08" db="EMBL/GenBank/DDBJ databases">
        <title>Draft genome sequence of Janthinobacterium lividum.</title>
        <authorList>
            <person name="Chun B.H."/>
            <person name="Lee Y."/>
        </authorList>
    </citation>
    <scope>NUCLEOTIDE SEQUENCE [LARGE SCALE GENOMIC DNA]</scope>
    <source>
        <strain evidence="21 22">AMJK</strain>
    </source>
</reference>
<keyword evidence="5 13" id="KW-0597">Phosphoprotein</keyword>
<dbReference type="Pfam" id="PF00072">
    <property type="entry name" value="Response_reg"/>
    <property type="match status" value="1"/>
</dbReference>
<feature type="transmembrane region" description="Helical" evidence="14">
    <location>
        <begin position="99"/>
        <end position="118"/>
    </location>
</feature>
<evidence type="ECO:0000259" key="17">
    <source>
        <dbReference type="PROSITE" id="PS50112"/>
    </source>
</evidence>
<feature type="modified residue" description="4-aspartylphosphate" evidence="13">
    <location>
        <position position="833"/>
    </location>
</feature>
<dbReference type="Pfam" id="PF13426">
    <property type="entry name" value="PAS_9"/>
    <property type="match status" value="1"/>
</dbReference>
<evidence type="ECO:0000259" key="16">
    <source>
        <dbReference type="PROSITE" id="PS50110"/>
    </source>
</evidence>
<dbReference type="InterPro" id="IPR005467">
    <property type="entry name" value="His_kinase_dom"/>
</dbReference>
<dbReference type="Gene3D" id="3.30.450.20">
    <property type="entry name" value="PAS domain"/>
    <property type="match status" value="2"/>
</dbReference>
<evidence type="ECO:0000256" key="12">
    <source>
        <dbReference type="PROSITE-ProRule" id="PRU00110"/>
    </source>
</evidence>
<dbReference type="InterPro" id="IPR003594">
    <property type="entry name" value="HATPase_dom"/>
</dbReference>
<keyword evidence="10" id="KW-0902">Two-component regulatory system</keyword>
<dbReference type="Gene3D" id="1.10.287.130">
    <property type="match status" value="1"/>
</dbReference>
<dbReference type="PROSITE" id="PS50924">
    <property type="entry name" value="MHYT"/>
    <property type="match status" value="1"/>
</dbReference>
<keyword evidence="8" id="KW-0067">ATP-binding</keyword>
<dbReference type="InterPro" id="IPR005330">
    <property type="entry name" value="MHYT_dom"/>
</dbReference>
<dbReference type="CDD" id="cd16922">
    <property type="entry name" value="HATPase_EvgS-ArcB-TorS-like"/>
    <property type="match status" value="1"/>
</dbReference>
<sequence length="1119" mass="120229">MIPASVQHLFHVPADPAQLHHGVHAPGLVLLSLVIAIFTSWMAFQMTAYSRAQASISRRLHLLCLLAGSLALGCGVWAMHFIGMLAFELGTSVAYDPGLTLLSIVPSVAASFVALATISRRSVTAPLLLRSGLLVGLGIGAMHYTGMHAMRMGLSLRYEPLLFALSLAVAVALATLALWIRFGLRGWSSRIAAAQRTLISACVMGCAITGMHYMGMQAARFVGTIPPGNDADANRPMLVISVTLLTIALTILVASAVGILRYRELFRHLNQSEHWTRSLLTSTVDGVITIDRHGSIVDFNGAAERILGWRSAEIVGRHVSVLVSDVRQSEQNGLLYYLRTGEGDASHASEEIVYLRKDGAPVAVQRSMASARLADQDLYVLFITDISERRAMLAALRESEQQLRSLIGNIPGIAFRCTTAENQPMLFISDGVEAITGYPPADFLGAVPRRTITGLIASEERAYVIDVFNHSVASGEPYLLEYRLLHADGTARWLWERGTVVHDAAGAVRWVDGVILDISERRQMEEDLRMAKEKAELAAATRASFVANMSHEIRTPMNSILGFTDVLLDSPLAPEQRRHLDTVRQSGRSLLRLLNEVLDTAKLDKGAMALELRDYSLLALVDELASTYGIHARAKGLRMEVQYDPQLPAVLHGDELRMRQVLGNLLDNAIKFTPGGAVSLAARFEDGQLHLLVQDSGIGIPAERRDAIFEPFVQADASTTRRFGGTGLGTTISRQLVTLMQGRIWADAALPHGSVFHVMLPLLPARQAALPASERRSVRLPPLRVLAADDVPQNLELLSLLLGKRGHTVVTAGDGTQALQLAQQDDFDILLLDLQMPRMDGLAATQAIRAAALRDGRPRVPVIAMTASVLDAHRKAARAAGMDGFATKPVEWQALSQEIARVLGLAAEAGDDGGEPAAPAGGRVLHHAGALQRWAGNDSAYHAALARFAREHPRLPPALLAAIEARDHAALLPQSHQLRGVAANLGLEQLAASLAALEQCCAGPAAAPATAQQLDEILGALLTQWPAAVAAIARLAPTALPAATAAAFDAPAARQAASSLLHALRRGELDDAAQAQLQHAMGAQADTLAPLRHAIDDFDFPLAQSLLHELLHTFAPESP</sequence>
<gene>
    <name evidence="21" type="ORF">RB624_11955</name>
</gene>
<dbReference type="EC" id="2.7.13.3" evidence="3"/>
<dbReference type="Pfam" id="PF02518">
    <property type="entry name" value="HATPase_c"/>
    <property type="match status" value="1"/>
</dbReference>
<dbReference type="SUPFAM" id="SSF55785">
    <property type="entry name" value="PYP-like sensor domain (PAS domain)"/>
    <property type="match status" value="2"/>
</dbReference>
<keyword evidence="9 14" id="KW-1133">Transmembrane helix</keyword>
<evidence type="ECO:0000259" key="19">
    <source>
        <dbReference type="PROSITE" id="PS50894"/>
    </source>
</evidence>
<dbReference type="SUPFAM" id="SSF47384">
    <property type="entry name" value="Homodimeric domain of signal transducing histidine kinase"/>
    <property type="match status" value="1"/>
</dbReference>
<dbReference type="InterPro" id="IPR000700">
    <property type="entry name" value="PAS-assoc_C"/>
</dbReference>
<feature type="transmembrane region" description="Helical" evidence="14">
    <location>
        <begin position="60"/>
        <end position="87"/>
    </location>
</feature>
<dbReference type="SUPFAM" id="SSF47226">
    <property type="entry name" value="Histidine-containing phosphotransfer domain, HPT domain"/>
    <property type="match status" value="1"/>
</dbReference>
<keyword evidence="22" id="KW-1185">Reference proteome</keyword>
<evidence type="ECO:0000259" key="20">
    <source>
        <dbReference type="PROSITE" id="PS50924"/>
    </source>
</evidence>
<dbReference type="SMART" id="SM00448">
    <property type="entry name" value="REC"/>
    <property type="match status" value="1"/>
</dbReference>
<dbReference type="Pfam" id="PF01627">
    <property type="entry name" value="Hpt"/>
    <property type="match status" value="1"/>
</dbReference>
<evidence type="ECO:0000256" key="11">
    <source>
        <dbReference type="ARBA" id="ARBA00023136"/>
    </source>
</evidence>
<evidence type="ECO:0000256" key="3">
    <source>
        <dbReference type="ARBA" id="ARBA00012438"/>
    </source>
</evidence>
<dbReference type="CDD" id="cd00130">
    <property type="entry name" value="PAS"/>
    <property type="match status" value="2"/>
</dbReference>
<dbReference type="PROSITE" id="PS50109">
    <property type="entry name" value="HIS_KIN"/>
    <property type="match status" value="1"/>
</dbReference>
<evidence type="ECO:0000256" key="2">
    <source>
        <dbReference type="ARBA" id="ARBA00004651"/>
    </source>
</evidence>
<dbReference type="SUPFAM" id="SSF52172">
    <property type="entry name" value="CheY-like"/>
    <property type="match status" value="1"/>
</dbReference>
<dbReference type="PROSITE" id="PS50113">
    <property type="entry name" value="PAC"/>
    <property type="match status" value="1"/>
</dbReference>
<evidence type="ECO:0000313" key="21">
    <source>
        <dbReference type="EMBL" id="MDQ4626599.1"/>
    </source>
</evidence>
<dbReference type="InterPro" id="IPR003661">
    <property type="entry name" value="HisK_dim/P_dom"/>
</dbReference>
<protein>
    <recommendedName>
        <fullName evidence="3">histidine kinase</fullName>
        <ecNumber evidence="3">2.7.13.3</ecNumber>
    </recommendedName>
</protein>
<evidence type="ECO:0000256" key="5">
    <source>
        <dbReference type="ARBA" id="ARBA00022553"/>
    </source>
</evidence>
<feature type="modified residue" description="Phosphohistidine" evidence="12">
    <location>
        <position position="976"/>
    </location>
</feature>
<feature type="domain" description="PAC" evidence="18">
    <location>
        <begin position="478"/>
        <end position="530"/>
    </location>
</feature>
<comment type="catalytic activity">
    <reaction evidence="1">
        <text>ATP + protein L-histidine = ADP + protein N-phospho-L-histidine.</text>
        <dbReference type="EC" id="2.7.13.3"/>
    </reaction>
</comment>
<keyword evidence="6 14" id="KW-0812">Transmembrane</keyword>
<dbReference type="InterPro" id="IPR004358">
    <property type="entry name" value="Sig_transdc_His_kin-like_C"/>
</dbReference>
<evidence type="ECO:0000256" key="7">
    <source>
        <dbReference type="ARBA" id="ARBA00022741"/>
    </source>
</evidence>
<name>A0ABU0XSU5_9BURK</name>
<dbReference type="Gene3D" id="3.30.565.10">
    <property type="entry name" value="Histidine kinase-like ATPase, C-terminal domain"/>
    <property type="match status" value="1"/>
</dbReference>
<dbReference type="Pfam" id="PF00512">
    <property type="entry name" value="HisKA"/>
    <property type="match status" value="1"/>
</dbReference>
<feature type="transmembrane region" description="Helical" evidence="14">
    <location>
        <begin position="28"/>
        <end position="48"/>
    </location>
</feature>
<evidence type="ECO:0000256" key="6">
    <source>
        <dbReference type="ARBA" id="ARBA00022692"/>
    </source>
</evidence>
<comment type="caution">
    <text evidence="21">The sequence shown here is derived from an EMBL/GenBank/DDBJ whole genome shotgun (WGS) entry which is preliminary data.</text>
</comment>
<evidence type="ECO:0000256" key="9">
    <source>
        <dbReference type="ARBA" id="ARBA00022989"/>
    </source>
</evidence>
<dbReference type="Gene3D" id="3.40.50.2300">
    <property type="match status" value="1"/>
</dbReference>
<dbReference type="SMART" id="SM00091">
    <property type="entry name" value="PAS"/>
    <property type="match status" value="2"/>
</dbReference>
<dbReference type="RefSeq" id="WP_307779356.1">
    <property type="nucleotide sequence ID" value="NZ_JAVFKP010000002.1"/>
</dbReference>
<dbReference type="InterPro" id="IPR008207">
    <property type="entry name" value="Sig_transdc_His_kin_Hpt_dom"/>
</dbReference>
<accession>A0ABU0XSU5</accession>
<dbReference type="Pfam" id="PF03707">
    <property type="entry name" value="MHYT"/>
    <property type="match status" value="3"/>
</dbReference>
<dbReference type="EMBL" id="JAVFKP010000002">
    <property type="protein sequence ID" value="MDQ4626599.1"/>
    <property type="molecule type" value="Genomic_DNA"/>
</dbReference>
<dbReference type="InterPro" id="IPR036890">
    <property type="entry name" value="HATPase_C_sf"/>
</dbReference>
<dbReference type="CDD" id="cd00082">
    <property type="entry name" value="HisKA"/>
    <property type="match status" value="1"/>
</dbReference>
<dbReference type="PANTHER" id="PTHR45339">
    <property type="entry name" value="HYBRID SIGNAL TRANSDUCTION HISTIDINE KINASE J"/>
    <property type="match status" value="1"/>
</dbReference>
<dbReference type="InterPro" id="IPR000014">
    <property type="entry name" value="PAS"/>
</dbReference>
<dbReference type="InterPro" id="IPR011006">
    <property type="entry name" value="CheY-like_superfamily"/>
</dbReference>
<dbReference type="InterPro" id="IPR001789">
    <property type="entry name" value="Sig_transdc_resp-reg_receiver"/>
</dbReference>
<evidence type="ECO:0000256" key="14">
    <source>
        <dbReference type="PROSITE-ProRule" id="PRU00244"/>
    </source>
</evidence>
<dbReference type="PANTHER" id="PTHR45339:SF1">
    <property type="entry name" value="HYBRID SIGNAL TRANSDUCTION HISTIDINE KINASE J"/>
    <property type="match status" value="1"/>
</dbReference>
<dbReference type="SUPFAM" id="SSF55874">
    <property type="entry name" value="ATPase domain of HSP90 chaperone/DNA topoisomerase II/histidine kinase"/>
    <property type="match status" value="1"/>
</dbReference>
<dbReference type="PROSITE" id="PS50110">
    <property type="entry name" value="RESPONSE_REGULATORY"/>
    <property type="match status" value="1"/>
</dbReference>
<keyword evidence="11 14" id="KW-0472">Membrane</keyword>
<evidence type="ECO:0000256" key="10">
    <source>
        <dbReference type="ARBA" id="ARBA00023012"/>
    </source>
</evidence>
<dbReference type="InterPro" id="IPR035965">
    <property type="entry name" value="PAS-like_dom_sf"/>
</dbReference>
<feature type="transmembrane region" description="Helical" evidence="14">
    <location>
        <begin position="161"/>
        <end position="184"/>
    </location>
</feature>
<feature type="domain" description="PAS" evidence="17">
    <location>
        <begin position="399"/>
        <end position="475"/>
    </location>
</feature>
<feature type="domain" description="MHYT" evidence="20">
    <location>
        <begin position="24"/>
        <end position="222"/>
    </location>
</feature>
<evidence type="ECO:0000259" key="18">
    <source>
        <dbReference type="PROSITE" id="PS50113"/>
    </source>
</evidence>
<organism evidence="21 22">
    <name type="scientific">Janthinobacterium lividum</name>
    <dbReference type="NCBI Taxonomy" id="29581"/>
    <lineage>
        <taxon>Bacteria</taxon>
        <taxon>Pseudomonadati</taxon>
        <taxon>Pseudomonadota</taxon>
        <taxon>Betaproteobacteria</taxon>
        <taxon>Burkholderiales</taxon>
        <taxon>Oxalobacteraceae</taxon>
        <taxon>Janthinobacterium</taxon>
    </lineage>
</organism>
<dbReference type="InterPro" id="IPR001610">
    <property type="entry name" value="PAC"/>
</dbReference>
<keyword evidence="7" id="KW-0547">Nucleotide-binding</keyword>
<evidence type="ECO:0000256" key="8">
    <source>
        <dbReference type="ARBA" id="ARBA00022840"/>
    </source>
</evidence>
<dbReference type="PROSITE" id="PS50894">
    <property type="entry name" value="HPT"/>
    <property type="match status" value="1"/>
</dbReference>
<proteinExistence type="predicted"/>
<feature type="domain" description="HPt" evidence="19">
    <location>
        <begin position="937"/>
        <end position="1035"/>
    </location>
</feature>
<dbReference type="PRINTS" id="PR00344">
    <property type="entry name" value="BCTRLSENSOR"/>
</dbReference>
<dbReference type="SMART" id="SM00086">
    <property type="entry name" value="PAC"/>
    <property type="match status" value="2"/>
</dbReference>
<dbReference type="SMART" id="SM00388">
    <property type="entry name" value="HisKA"/>
    <property type="match status" value="1"/>
</dbReference>
<comment type="subcellular location">
    <subcellularLocation>
        <location evidence="2">Cell membrane</location>
        <topology evidence="2">Multi-pass membrane protein</topology>
    </subcellularLocation>
</comment>
<dbReference type="InterPro" id="IPR013655">
    <property type="entry name" value="PAS_fold_3"/>
</dbReference>
<feature type="domain" description="Response regulatory" evidence="16">
    <location>
        <begin position="784"/>
        <end position="903"/>
    </location>
</feature>
<dbReference type="Pfam" id="PF08447">
    <property type="entry name" value="PAS_3"/>
    <property type="match status" value="1"/>
</dbReference>
<dbReference type="NCBIfam" id="TIGR00229">
    <property type="entry name" value="sensory_box"/>
    <property type="match status" value="2"/>
</dbReference>